<evidence type="ECO:0000256" key="2">
    <source>
        <dbReference type="ARBA" id="ARBA00023004"/>
    </source>
</evidence>
<organism evidence="5">
    <name type="scientific">marine sediment metagenome</name>
    <dbReference type="NCBI Taxonomy" id="412755"/>
    <lineage>
        <taxon>unclassified sequences</taxon>
        <taxon>metagenomes</taxon>
        <taxon>ecological metagenomes</taxon>
    </lineage>
</organism>
<dbReference type="Gene3D" id="3.30.499.10">
    <property type="entry name" value="Aconitase, domain 3"/>
    <property type="match status" value="1"/>
</dbReference>
<dbReference type="GO" id="GO:0003994">
    <property type="term" value="F:aconitate hydratase activity"/>
    <property type="evidence" value="ECO:0007669"/>
    <property type="project" value="TreeGrafter"/>
</dbReference>
<dbReference type="GO" id="GO:0051539">
    <property type="term" value="F:4 iron, 4 sulfur cluster binding"/>
    <property type="evidence" value="ECO:0007669"/>
    <property type="project" value="TreeGrafter"/>
</dbReference>
<dbReference type="AlphaFoldDB" id="X1J127"/>
<sequence length="197" mass="22081">RRDDNAKYTAVLEINLANIREPIVACPNDPDDVRLLSDVSGDKIDEIFIGSCMTNIGHFRAAGKIFEGKGYLNTRIWLTPPTKMDRAQLMKEGYYSIYSSVGARTEIPGCSLCMGNQARVRPGVTIISTSTRNFDNRMGDKARVYLGSAELAAVAALSGKLPNPEEYFAVFKEKILPHEDEVYRRHQFDEMENLSLK</sequence>
<dbReference type="InterPro" id="IPR015931">
    <property type="entry name" value="Acnase/IPM_dHydase_lsu_aba_1/3"/>
</dbReference>
<dbReference type="InterPro" id="IPR036008">
    <property type="entry name" value="Aconitase_4Fe-4S_dom"/>
</dbReference>
<evidence type="ECO:0000259" key="4">
    <source>
        <dbReference type="Pfam" id="PF00330"/>
    </source>
</evidence>
<reference evidence="5" key="1">
    <citation type="journal article" date="2014" name="Front. Microbiol.">
        <title>High frequency of phylogenetically diverse reductive dehalogenase-homologous genes in deep subseafloor sedimentary metagenomes.</title>
        <authorList>
            <person name="Kawai M."/>
            <person name="Futagami T."/>
            <person name="Toyoda A."/>
            <person name="Takaki Y."/>
            <person name="Nishi S."/>
            <person name="Hori S."/>
            <person name="Arai W."/>
            <person name="Tsubouchi T."/>
            <person name="Morono Y."/>
            <person name="Uchiyama I."/>
            <person name="Ito T."/>
            <person name="Fujiyama A."/>
            <person name="Inagaki F."/>
            <person name="Takami H."/>
        </authorList>
    </citation>
    <scope>NUCLEOTIDE SEQUENCE</scope>
    <source>
        <strain evidence="5">Expedition CK06-06</strain>
    </source>
</reference>
<keyword evidence="2" id="KW-0408">Iron</keyword>
<feature type="domain" description="Aconitase/3-isopropylmalate dehydratase large subunit alpha/beta/alpha" evidence="4">
    <location>
        <begin position="40"/>
        <end position="159"/>
    </location>
</feature>
<dbReference type="GO" id="GO:0047456">
    <property type="term" value="F:2-methylisocitrate dehydratase activity"/>
    <property type="evidence" value="ECO:0007669"/>
    <property type="project" value="TreeGrafter"/>
</dbReference>
<keyword evidence="1" id="KW-0479">Metal-binding</keyword>
<dbReference type="PROSITE" id="PS01244">
    <property type="entry name" value="ACONITASE_2"/>
    <property type="match status" value="1"/>
</dbReference>
<dbReference type="SUPFAM" id="SSF53732">
    <property type="entry name" value="Aconitase iron-sulfur domain"/>
    <property type="match status" value="1"/>
</dbReference>
<dbReference type="GO" id="GO:0046872">
    <property type="term" value="F:metal ion binding"/>
    <property type="evidence" value="ECO:0007669"/>
    <property type="project" value="UniProtKB-KW"/>
</dbReference>
<name>X1J127_9ZZZZ</name>
<evidence type="ECO:0000256" key="1">
    <source>
        <dbReference type="ARBA" id="ARBA00022723"/>
    </source>
</evidence>
<dbReference type="GO" id="GO:0005829">
    <property type="term" value="C:cytosol"/>
    <property type="evidence" value="ECO:0007669"/>
    <property type="project" value="TreeGrafter"/>
</dbReference>
<dbReference type="GO" id="GO:0019629">
    <property type="term" value="P:propionate catabolic process, 2-methylcitrate cycle"/>
    <property type="evidence" value="ECO:0007669"/>
    <property type="project" value="TreeGrafter"/>
</dbReference>
<dbReference type="PANTHER" id="PTHR43160">
    <property type="entry name" value="ACONITATE HYDRATASE B"/>
    <property type="match status" value="1"/>
</dbReference>
<dbReference type="InterPro" id="IPR018136">
    <property type="entry name" value="Aconitase_4Fe-4S_BS"/>
</dbReference>
<dbReference type="EMBL" id="BARU01025916">
    <property type="protein sequence ID" value="GAH72044.1"/>
    <property type="molecule type" value="Genomic_DNA"/>
</dbReference>
<dbReference type="PANTHER" id="PTHR43160:SF4">
    <property type="entry name" value="ACONITATE HYDRATASE B"/>
    <property type="match status" value="1"/>
</dbReference>
<comment type="caution">
    <text evidence="5">The sequence shown here is derived from an EMBL/GenBank/DDBJ whole genome shotgun (WGS) entry which is preliminary data.</text>
</comment>
<accession>X1J127</accession>
<protein>
    <recommendedName>
        <fullName evidence="4">Aconitase/3-isopropylmalate dehydratase large subunit alpha/beta/alpha domain-containing protein</fullName>
    </recommendedName>
</protein>
<proteinExistence type="predicted"/>
<dbReference type="PROSITE" id="PS00450">
    <property type="entry name" value="ACONITASE_1"/>
    <property type="match status" value="1"/>
</dbReference>
<dbReference type="InterPro" id="IPR050926">
    <property type="entry name" value="Aconitase/IPM_isomerase"/>
</dbReference>
<dbReference type="InterPro" id="IPR001030">
    <property type="entry name" value="Acoase/IPM_deHydtase_lsu_aba"/>
</dbReference>
<dbReference type="GO" id="GO:0006099">
    <property type="term" value="P:tricarboxylic acid cycle"/>
    <property type="evidence" value="ECO:0007669"/>
    <property type="project" value="TreeGrafter"/>
</dbReference>
<dbReference type="Pfam" id="PF00330">
    <property type="entry name" value="Aconitase"/>
    <property type="match status" value="1"/>
</dbReference>
<feature type="non-terminal residue" evidence="5">
    <location>
        <position position="1"/>
    </location>
</feature>
<evidence type="ECO:0000256" key="3">
    <source>
        <dbReference type="ARBA" id="ARBA00023014"/>
    </source>
</evidence>
<evidence type="ECO:0000313" key="5">
    <source>
        <dbReference type="EMBL" id="GAH72044.1"/>
    </source>
</evidence>
<gene>
    <name evidence="5" type="ORF">S03H2_41697</name>
</gene>
<keyword evidence="3" id="KW-0411">Iron-sulfur</keyword>